<proteinExistence type="predicted"/>
<name>A0A1H3FIU4_9PSEU</name>
<evidence type="ECO:0000256" key="1">
    <source>
        <dbReference type="SAM" id="MobiDB-lite"/>
    </source>
</evidence>
<evidence type="ECO:0000313" key="3">
    <source>
        <dbReference type="Proteomes" id="UP000199529"/>
    </source>
</evidence>
<gene>
    <name evidence="2" type="ORF">SAMN05216215_101736</name>
</gene>
<organism evidence="2 3">
    <name type="scientific">Saccharopolyspora shandongensis</name>
    <dbReference type="NCBI Taxonomy" id="418495"/>
    <lineage>
        <taxon>Bacteria</taxon>
        <taxon>Bacillati</taxon>
        <taxon>Actinomycetota</taxon>
        <taxon>Actinomycetes</taxon>
        <taxon>Pseudonocardiales</taxon>
        <taxon>Pseudonocardiaceae</taxon>
        <taxon>Saccharopolyspora</taxon>
    </lineage>
</organism>
<reference evidence="3" key="1">
    <citation type="submission" date="2016-10" db="EMBL/GenBank/DDBJ databases">
        <authorList>
            <person name="Varghese N."/>
            <person name="Submissions S."/>
        </authorList>
    </citation>
    <scope>NUCLEOTIDE SEQUENCE [LARGE SCALE GENOMIC DNA]</scope>
    <source>
        <strain evidence="3">CGMCC 4.3530</strain>
    </source>
</reference>
<feature type="region of interest" description="Disordered" evidence="1">
    <location>
        <begin position="62"/>
        <end position="120"/>
    </location>
</feature>
<evidence type="ECO:0000313" key="2">
    <source>
        <dbReference type="EMBL" id="SDX90982.1"/>
    </source>
</evidence>
<feature type="compositionally biased region" description="Low complexity" evidence="1">
    <location>
        <begin position="88"/>
        <end position="102"/>
    </location>
</feature>
<feature type="compositionally biased region" description="Polar residues" evidence="1">
    <location>
        <begin position="73"/>
        <end position="87"/>
    </location>
</feature>
<accession>A0A1H3FIU4</accession>
<protein>
    <submittedName>
        <fullName evidence="2">Uncharacterized protein</fullName>
    </submittedName>
</protein>
<dbReference type="Proteomes" id="UP000199529">
    <property type="component" value="Unassembled WGS sequence"/>
</dbReference>
<dbReference type="AlphaFoldDB" id="A0A1H3FIU4"/>
<dbReference type="STRING" id="418495.SAMN05216215_101736"/>
<dbReference type="EMBL" id="FNOK01000017">
    <property type="protein sequence ID" value="SDX90982.1"/>
    <property type="molecule type" value="Genomic_DNA"/>
</dbReference>
<keyword evidence="3" id="KW-1185">Reference proteome</keyword>
<sequence>MTSAISASPTVAERHVKWSMTQDITGRNANWPKTLAAVSRPVTRPHRATNQRCVTVAANAIASAPQPTPTNSPHPTTRCQESETTVVSPAPAAISSSAATATRRMPKRSISAAENGAVSP</sequence>